<dbReference type="InterPro" id="IPR001173">
    <property type="entry name" value="Glyco_trans_2-like"/>
</dbReference>
<gene>
    <name evidence="2" type="ORF">RM553_09345</name>
</gene>
<evidence type="ECO:0000313" key="2">
    <source>
        <dbReference type="EMBL" id="MDT0643030.1"/>
    </source>
</evidence>
<dbReference type="Proteomes" id="UP001262889">
    <property type="component" value="Unassembled WGS sequence"/>
</dbReference>
<protein>
    <submittedName>
        <fullName evidence="2">Glycosyltransferase family 2 protein</fullName>
        <ecNumber evidence="2">2.4.-.-</ecNumber>
    </submittedName>
</protein>
<evidence type="ECO:0000313" key="3">
    <source>
        <dbReference type="Proteomes" id="UP001262889"/>
    </source>
</evidence>
<dbReference type="RefSeq" id="WP_311534651.1">
    <property type="nucleotide sequence ID" value="NZ_JAVRHQ010000009.1"/>
</dbReference>
<dbReference type="SUPFAM" id="SSF53448">
    <property type="entry name" value="Nucleotide-diphospho-sugar transferases"/>
    <property type="match status" value="1"/>
</dbReference>
<keyword evidence="2" id="KW-0808">Transferase</keyword>
<feature type="domain" description="Glycosyltransferase 2-like" evidence="1">
    <location>
        <begin position="10"/>
        <end position="150"/>
    </location>
</feature>
<dbReference type="EMBL" id="JAVRHQ010000009">
    <property type="protein sequence ID" value="MDT0643030.1"/>
    <property type="molecule type" value="Genomic_DNA"/>
</dbReference>
<dbReference type="InterPro" id="IPR029044">
    <property type="entry name" value="Nucleotide-diphossugar_trans"/>
</dbReference>
<dbReference type="CDD" id="cd00761">
    <property type="entry name" value="Glyco_tranf_GTA_type"/>
    <property type="match status" value="1"/>
</dbReference>
<proteinExistence type="predicted"/>
<dbReference type="Pfam" id="PF00535">
    <property type="entry name" value="Glycos_transf_2"/>
    <property type="match status" value="1"/>
</dbReference>
<name>A0ABU3CAF6_9FLAO</name>
<dbReference type="GO" id="GO:0016757">
    <property type="term" value="F:glycosyltransferase activity"/>
    <property type="evidence" value="ECO:0007669"/>
    <property type="project" value="UniProtKB-KW"/>
</dbReference>
<dbReference type="PANTHER" id="PTHR43685">
    <property type="entry name" value="GLYCOSYLTRANSFERASE"/>
    <property type="match status" value="1"/>
</dbReference>
<accession>A0ABU3CAF6</accession>
<reference evidence="2 3" key="1">
    <citation type="submission" date="2023-09" db="EMBL/GenBank/DDBJ databases">
        <authorList>
            <person name="Rey-Velasco X."/>
        </authorList>
    </citation>
    <scope>NUCLEOTIDE SEQUENCE [LARGE SCALE GENOMIC DNA]</scope>
    <source>
        <strain evidence="2 3">F363</strain>
    </source>
</reference>
<keyword evidence="3" id="KW-1185">Reference proteome</keyword>
<keyword evidence="2" id="KW-0328">Glycosyltransferase</keyword>
<evidence type="ECO:0000259" key="1">
    <source>
        <dbReference type="Pfam" id="PF00535"/>
    </source>
</evidence>
<dbReference type="EC" id="2.4.-.-" evidence="2"/>
<comment type="caution">
    <text evidence="2">The sequence shown here is derived from an EMBL/GenBank/DDBJ whole genome shotgun (WGS) entry which is preliminary data.</text>
</comment>
<dbReference type="PANTHER" id="PTHR43685:SF2">
    <property type="entry name" value="GLYCOSYLTRANSFERASE 2-LIKE DOMAIN-CONTAINING PROTEIN"/>
    <property type="match status" value="1"/>
</dbReference>
<dbReference type="Gene3D" id="3.90.550.10">
    <property type="entry name" value="Spore Coat Polysaccharide Biosynthesis Protein SpsA, Chain A"/>
    <property type="match status" value="1"/>
</dbReference>
<dbReference type="InterPro" id="IPR050834">
    <property type="entry name" value="Glycosyltransf_2"/>
</dbReference>
<organism evidence="2 3">
    <name type="scientific">Autumnicola tepida</name>
    <dbReference type="NCBI Taxonomy" id="3075595"/>
    <lineage>
        <taxon>Bacteria</taxon>
        <taxon>Pseudomonadati</taxon>
        <taxon>Bacteroidota</taxon>
        <taxon>Flavobacteriia</taxon>
        <taxon>Flavobacteriales</taxon>
        <taxon>Flavobacteriaceae</taxon>
        <taxon>Autumnicola</taxon>
    </lineage>
</organism>
<sequence>MQQESKIFNLIICTYKRPDSLRRLLESVALQTLYPEKILIIDGSPSLETKQMLAENNFQNTEYYKVEEKDRGLTKQRNFGVGKVNSECEIVCFLDDDIILAKIYFEELIGTYTIFPEALGVSGYITNETDWKKNEPDQKPPAGIFYFDGWNRVEGSRFALRRKFGLAPDKVPGFMPDFSHGYSTGFLPPSGKVYEAEMLMGGIASYKTSVLKKLQFSSYFEGYGLYEDADFSLRVSKIGKLYVNTSAKLEHHHDQEGRPDKYKYGKMVVRNGWYVWRIKYPKPVLRAKLKWYATALLLTFVRIGNIFTTAEKKEAFSESLGRLVGLTGVLFYPPKRYDA</sequence>